<keyword evidence="8 9" id="KW-0711">Selenium</keyword>
<dbReference type="GO" id="GO:0005524">
    <property type="term" value="F:ATP binding"/>
    <property type="evidence" value="ECO:0007669"/>
    <property type="project" value="UniProtKB-UniRule"/>
</dbReference>
<dbReference type="OrthoDB" id="9772934at2"/>
<dbReference type="GO" id="GO:0004756">
    <property type="term" value="F:selenide, water dikinase activity"/>
    <property type="evidence" value="ECO:0007669"/>
    <property type="project" value="UniProtKB-UniRule"/>
</dbReference>
<protein>
    <recommendedName>
        <fullName evidence="9">Selenide, water dikinase</fullName>
        <ecNumber evidence="9">2.7.9.3</ecNumber>
    </recommendedName>
    <alternativeName>
        <fullName evidence="9">Selenium donor protein</fullName>
    </alternativeName>
    <alternativeName>
        <fullName evidence="9">Selenophosphate synthase</fullName>
    </alternativeName>
</protein>
<evidence type="ECO:0000256" key="1">
    <source>
        <dbReference type="ARBA" id="ARBA00008026"/>
    </source>
</evidence>
<dbReference type="EC" id="2.7.9.3" evidence="9"/>
<dbReference type="PANTHER" id="PTHR10256">
    <property type="entry name" value="SELENIDE, WATER DIKINASE"/>
    <property type="match status" value="1"/>
</dbReference>
<dbReference type="GO" id="GO:0016260">
    <property type="term" value="P:selenocysteine biosynthetic process"/>
    <property type="evidence" value="ECO:0007669"/>
    <property type="project" value="InterPro"/>
</dbReference>
<sequence>MENMENIKLTSLSSKGGCGCKIGPADLAQVLRHLPPAPSNPDLLVGLDTSDDAGVYRLNDELALVQTVDFFTPIVDNPYDFGQIAAANAISDIYAMGGKPLTVLNIVAFPISTLDKRILSEILRGAADKVQEAGATLVGGHSIDDKEPKFGLAVTGLVHPDRVRTNAGALPGDRLILTKPIGVGIMTTSIKKDQLSPEEVKRVTGVMTTLNKTSAEIMSRFTVHACTDVTGFGLLGHSLEMAKGSGTGLVIENDAVPVLPRARELAELGFVPGGTKNNFAHVQDEVTFPDGLDQVGRWILCDAVTSGGLLIAVAEEQAEQLERELTEAGVEASLIGYVTDEHPGRIVVQ</sequence>
<dbReference type="PIRSF" id="PIRSF036407">
    <property type="entry name" value="Selenphspht_syn"/>
    <property type="match status" value="1"/>
</dbReference>
<evidence type="ECO:0000256" key="8">
    <source>
        <dbReference type="ARBA" id="ARBA00023266"/>
    </source>
</evidence>
<dbReference type="SUPFAM" id="SSF55326">
    <property type="entry name" value="PurM N-terminal domain-like"/>
    <property type="match status" value="1"/>
</dbReference>
<evidence type="ECO:0000259" key="11">
    <source>
        <dbReference type="Pfam" id="PF02769"/>
    </source>
</evidence>
<dbReference type="Pfam" id="PF02769">
    <property type="entry name" value="AIRS_C"/>
    <property type="match status" value="1"/>
</dbReference>
<keyword evidence="5 9" id="KW-0418">Kinase</keyword>
<proteinExistence type="inferred from homology"/>
<feature type="binding site" description="in other chain" evidence="9">
    <location>
        <position position="92"/>
    </location>
    <ligand>
        <name>ATP</name>
        <dbReference type="ChEBI" id="CHEBI:30616"/>
        <note>ligand shared between dimeric partners</note>
    </ligand>
</feature>
<feature type="domain" description="PurM-like C-terminal" evidence="11">
    <location>
        <begin position="171"/>
        <end position="348"/>
    </location>
</feature>
<organism evidence="12 13">
    <name type="scientific">Paenibacillus ginsengarvi</name>
    <dbReference type="NCBI Taxonomy" id="400777"/>
    <lineage>
        <taxon>Bacteria</taxon>
        <taxon>Bacillati</taxon>
        <taxon>Bacillota</taxon>
        <taxon>Bacilli</taxon>
        <taxon>Bacillales</taxon>
        <taxon>Paenibacillaceae</taxon>
        <taxon>Paenibacillus</taxon>
    </lineage>
</organism>
<evidence type="ECO:0000256" key="5">
    <source>
        <dbReference type="ARBA" id="ARBA00022777"/>
    </source>
</evidence>
<feature type="binding site" evidence="9">
    <location>
        <position position="52"/>
    </location>
    <ligand>
        <name>Mg(2+)</name>
        <dbReference type="ChEBI" id="CHEBI:18420"/>
    </ligand>
</feature>
<dbReference type="AlphaFoldDB" id="A0A3B0CJ70"/>
<dbReference type="FunFam" id="3.90.650.10:FF:000004">
    <property type="entry name" value="Selenide, water dikinase"/>
    <property type="match status" value="1"/>
</dbReference>
<keyword evidence="7 9" id="KW-0460">Magnesium</keyword>
<dbReference type="CDD" id="cd02195">
    <property type="entry name" value="SelD"/>
    <property type="match status" value="1"/>
</dbReference>
<dbReference type="InterPro" id="IPR036676">
    <property type="entry name" value="PurM-like_C_sf"/>
</dbReference>
<evidence type="ECO:0000256" key="6">
    <source>
        <dbReference type="ARBA" id="ARBA00022840"/>
    </source>
</evidence>
<dbReference type="Gene3D" id="3.90.650.10">
    <property type="entry name" value="PurM-like C-terminal domain"/>
    <property type="match status" value="1"/>
</dbReference>
<keyword evidence="13" id="KW-1185">Reference proteome</keyword>
<keyword evidence="4 9" id="KW-0547">Nucleotide-binding</keyword>
<keyword evidence="6 9" id="KW-0067">ATP-binding</keyword>
<comment type="cofactor">
    <cofactor evidence="9">
        <name>Mg(2+)</name>
        <dbReference type="ChEBI" id="CHEBI:18420"/>
    </cofactor>
    <text evidence="9">Binds 1 Mg(2+) ion per monomer.</text>
</comment>
<accession>A0A3B0CJ70</accession>
<dbReference type="InterPro" id="IPR016188">
    <property type="entry name" value="PurM-like_N"/>
</dbReference>
<dbReference type="GO" id="GO:0000287">
    <property type="term" value="F:magnesium ion binding"/>
    <property type="evidence" value="ECO:0007669"/>
    <property type="project" value="UniProtKB-UniRule"/>
</dbReference>
<feature type="binding site" description="in other chain" evidence="9">
    <location>
        <position position="69"/>
    </location>
    <ligand>
        <name>ATP</name>
        <dbReference type="ChEBI" id="CHEBI:30616"/>
        <note>ligand shared between dimeric partners</note>
    </ligand>
</feature>
<gene>
    <name evidence="9 12" type="primary">selD</name>
    <name evidence="12" type="ORF">D7M11_12750</name>
</gene>
<name>A0A3B0CJ70_9BACL</name>
<feature type="binding site" evidence="9">
    <location>
        <position position="92"/>
    </location>
    <ligand>
        <name>Mg(2+)</name>
        <dbReference type="ChEBI" id="CHEBI:18420"/>
    </ligand>
</feature>
<dbReference type="EMBL" id="RBAH01000008">
    <property type="protein sequence ID" value="RKN84357.1"/>
    <property type="molecule type" value="Genomic_DNA"/>
</dbReference>
<evidence type="ECO:0000259" key="10">
    <source>
        <dbReference type="Pfam" id="PF00586"/>
    </source>
</evidence>
<dbReference type="InterPro" id="IPR023061">
    <property type="entry name" value="SelD_I"/>
</dbReference>
<dbReference type="Gene3D" id="3.30.1330.10">
    <property type="entry name" value="PurM-like, N-terminal domain"/>
    <property type="match status" value="1"/>
</dbReference>
<evidence type="ECO:0000313" key="13">
    <source>
        <dbReference type="Proteomes" id="UP000282311"/>
    </source>
</evidence>
<dbReference type="InterPro" id="IPR004536">
    <property type="entry name" value="SPS/SelD"/>
</dbReference>
<comment type="caution">
    <text evidence="12">The sequence shown here is derived from an EMBL/GenBank/DDBJ whole genome shotgun (WGS) entry which is preliminary data.</text>
</comment>
<keyword evidence="3 9" id="KW-0479">Metal-binding</keyword>
<evidence type="ECO:0000256" key="2">
    <source>
        <dbReference type="ARBA" id="ARBA00022679"/>
    </source>
</evidence>
<dbReference type="NCBIfam" id="TIGR00476">
    <property type="entry name" value="selD"/>
    <property type="match status" value="1"/>
</dbReference>
<dbReference type="PANTHER" id="PTHR10256:SF0">
    <property type="entry name" value="INACTIVE SELENIDE, WATER DIKINASE-LIKE PROTEIN-RELATED"/>
    <property type="match status" value="1"/>
</dbReference>
<dbReference type="InterPro" id="IPR036921">
    <property type="entry name" value="PurM-like_N_sf"/>
</dbReference>
<dbReference type="HAMAP" id="MF_00625">
    <property type="entry name" value="SelD"/>
    <property type="match status" value="1"/>
</dbReference>
<dbReference type="Pfam" id="PF00586">
    <property type="entry name" value="AIRS"/>
    <property type="match status" value="1"/>
</dbReference>
<dbReference type="GO" id="GO:0005737">
    <property type="term" value="C:cytoplasm"/>
    <property type="evidence" value="ECO:0007669"/>
    <property type="project" value="TreeGrafter"/>
</dbReference>
<feature type="site" description="Important for catalytic activity" evidence="9">
    <location>
        <position position="21"/>
    </location>
</feature>
<comment type="subunit">
    <text evidence="9">Homodimer.</text>
</comment>
<feature type="binding site" evidence="9">
    <location>
        <begin position="140"/>
        <end position="142"/>
    </location>
    <ligand>
        <name>ATP</name>
        <dbReference type="ChEBI" id="CHEBI:30616"/>
        <note>ligand shared between dimeric partners</note>
    </ligand>
</feature>
<dbReference type="FunFam" id="3.30.1330.10:FF:000003">
    <property type="entry name" value="Selenide, water dikinase"/>
    <property type="match status" value="1"/>
</dbReference>
<feature type="domain" description="PurM-like N-terminal" evidence="10">
    <location>
        <begin position="51"/>
        <end position="158"/>
    </location>
</feature>
<evidence type="ECO:0000256" key="3">
    <source>
        <dbReference type="ARBA" id="ARBA00022723"/>
    </source>
</evidence>
<dbReference type="Proteomes" id="UP000282311">
    <property type="component" value="Unassembled WGS sequence"/>
</dbReference>
<evidence type="ECO:0000256" key="7">
    <source>
        <dbReference type="ARBA" id="ARBA00022842"/>
    </source>
</evidence>
<feature type="binding site" evidence="9">
    <location>
        <position position="228"/>
    </location>
    <ligand>
        <name>Mg(2+)</name>
        <dbReference type="ChEBI" id="CHEBI:18420"/>
    </ligand>
</feature>
<keyword evidence="2 9" id="KW-0808">Transferase</keyword>
<evidence type="ECO:0000313" key="12">
    <source>
        <dbReference type="EMBL" id="RKN84357.1"/>
    </source>
</evidence>
<dbReference type="NCBIfam" id="NF002098">
    <property type="entry name" value="PRK00943.1"/>
    <property type="match status" value="1"/>
</dbReference>
<feature type="active site" evidence="9">
    <location>
        <position position="18"/>
    </location>
</feature>
<dbReference type="InterPro" id="IPR010918">
    <property type="entry name" value="PurM-like_C_dom"/>
</dbReference>
<evidence type="ECO:0000256" key="4">
    <source>
        <dbReference type="ARBA" id="ARBA00022741"/>
    </source>
</evidence>
<evidence type="ECO:0000256" key="9">
    <source>
        <dbReference type="HAMAP-Rule" id="MF_00625"/>
    </source>
</evidence>
<feature type="binding site" description="in other chain" evidence="9">
    <location>
        <position position="21"/>
    </location>
    <ligand>
        <name>ATP</name>
        <dbReference type="ChEBI" id="CHEBI:30616"/>
        <note>ligand shared between dimeric partners</note>
    </ligand>
</feature>
<feature type="binding site" description="in other chain" evidence="9">
    <location>
        <begin position="49"/>
        <end position="51"/>
    </location>
    <ligand>
        <name>ATP</name>
        <dbReference type="ChEBI" id="CHEBI:30616"/>
        <note>ligand shared between dimeric partners</note>
    </ligand>
</feature>
<comment type="function">
    <text evidence="9">Synthesizes selenophosphate from selenide and ATP.</text>
</comment>
<reference evidence="12 13" key="1">
    <citation type="journal article" date="2007" name="Int. J. Syst. Evol. Microbiol.">
        <title>Paenibacillus ginsengarvi sp. nov., isolated from soil from ginseng cultivation.</title>
        <authorList>
            <person name="Yoon M.H."/>
            <person name="Ten L.N."/>
            <person name="Im W.T."/>
        </authorList>
    </citation>
    <scope>NUCLEOTIDE SEQUENCE [LARGE SCALE GENOMIC DNA]</scope>
    <source>
        <strain evidence="12 13">KCTC 13059</strain>
    </source>
</reference>
<comment type="similarity">
    <text evidence="1 9">Belongs to the selenophosphate synthase 1 family. Class I subfamily.</text>
</comment>
<dbReference type="SUPFAM" id="SSF56042">
    <property type="entry name" value="PurM C-terminal domain-like"/>
    <property type="match status" value="1"/>
</dbReference>
<comment type="catalytic activity">
    <reaction evidence="9">
        <text>hydrogenselenide + ATP + H2O = selenophosphate + AMP + phosphate + 2 H(+)</text>
        <dbReference type="Rhea" id="RHEA:18737"/>
        <dbReference type="ChEBI" id="CHEBI:15377"/>
        <dbReference type="ChEBI" id="CHEBI:15378"/>
        <dbReference type="ChEBI" id="CHEBI:16144"/>
        <dbReference type="ChEBI" id="CHEBI:29317"/>
        <dbReference type="ChEBI" id="CHEBI:30616"/>
        <dbReference type="ChEBI" id="CHEBI:43474"/>
        <dbReference type="ChEBI" id="CHEBI:456215"/>
        <dbReference type="EC" id="2.7.9.3"/>
    </reaction>
</comment>